<feature type="domain" description="G-protein coupled receptors family 1 profile" evidence="14">
    <location>
        <begin position="38"/>
        <end position="288"/>
    </location>
</feature>
<evidence type="ECO:0000256" key="8">
    <source>
        <dbReference type="ARBA" id="ARBA00023136"/>
    </source>
</evidence>
<dbReference type="PROSITE" id="PS50262">
    <property type="entry name" value="G_PROTEIN_RECEP_F1_2"/>
    <property type="match status" value="1"/>
</dbReference>
<gene>
    <name evidence="16" type="primary">LOC108704971</name>
</gene>
<dbReference type="InterPro" id="IPR000725">
    <property type="entry name" value="Olfact_rcpt"/>
</dbReference>
<proteinExistence type="inferred from homology"/>
<dbReference type="GO" id="GO:0005886">
    <property type="term" value="C:plasma membrane"/>
    <property type="evidence" value="ECO:0007669"/>
    <property type="project" value="UniProtKB-SubCell"/>
</dbReference>
<feature type="transmembrane region" description="Helical" evidence="13">
    <location>
        <begin position="205"/>
        <end position="224"/>
    </location>
</feature>
<comment type="subcellular location">
    <subcellularLocation>
        <location evidence="1 13">Cell membrane</location>
        <topology evidence="1 13">Multi-pass membrane protein</topology>
    </subcellularLocation>
</comment>
<evidence type="ECO:0000256" key="7">
    <source>
        <dbReference type="ARBA" id="ARBA00023040"/>
    </source>
</evidence>
<accession>A0A1L8HPT2</accession>
<keyword evidence="4 12" id="KW-0812">Transmembrane</keyword>
<evidence type="ECO:0000256" key="12">
    <source>
        <dbReference type="RuleBase" id="RU000688"/>
    </source>
</evidence>
<dbReference type="GO" id="GO:0004930">
    <property type="term" value="F:G protein-coupled receptor activity"/>
    <property type="evidence" value="ECO:0007669"/>
    <property type="project" value="UniProtKB-KW"/>
</dbReference>
<evidence type="ECO:0000256" key="3">
    <source>
        <dbReference type="ARBA" id="ARBA00022606"/>
    </source>
</evidence>
<comment type="similarity">
    <text evidence="12">Belongs to the G-protein coupled receptor 1 family.</text>
</comment>
<dbReference type="Pfam" id="PF13853">
    <property type="entry name" value="7tm_4"/>
    <property type="match status" value="1"/>
</dbReference>
<dbReference type="PRINTS" id="PR00237">
    <property type="entry name" value="GPCRRHODOPSN"/>
</dbReference>
<keyword evidence="2 13" id="KW-1003">Cell membrane</keyword>
<keyword evidence="3 13" id="KW-0716">Sensory transduction</keyword>
<feature type="transmembrane region" description="Helical" evidence="13">
    <location>
        <begin position="236"/>
        <end position="258"/>
    </location>
</feature>
<dbReference type="SUPFAM" id="SSF81321">
    <property type="entry name" value="Family A G protein-coupled receptor-like"/>
    <property type="match status" value="1"/>
</dbReference>
<dbReference type="PRINTS" id="PR00245">
    <property type="entry name" value="OLFACTORYR"/>
</dbReference>
<feature type="transmembrane region" description="Helical" evidence="13">
    <location>
        <begin position="56"/>
        <end position="75"/>
    </location>
</feature>
<dbReference type="KEGG" id="xla:108704971"/>
<evidence type="ECO:0000313" key="16">
    <source>
        <dbReference type="RefSeq" id="XP_018097211.1"/>
    </source>
</evidence>
<dbReference type="Gene3D" id="1.20.1070.10">
    <property type="entry name" value="Rhodopsin 7-helix transmembrane proteins"/>
    <property type="match status" value="1"/>
</dbReference>
<sequence>MPSNNLTEFILLGLPCSPRIQTCIFAVFQCVYILSLFGNIIIIATTCTSHQLQTPMYFLLTSLAFLDIFFISSTVPKLLSILVGGNQVISLPGCLLQLYVYISLGGTEFFLLAAMSLDRYLAICQPLRYSAIMSNDNCWRLIVGSWAFGFLDSIPFIFLISHLQFCSRPLVINHFFCDAPALFLLSCSDTRVAQNVLFGFATPTILTSFIVTVSSYFFILLSIYRISSAHGRRKMFSTCSSHFVVVSIVYGSCIFLYIRPDESGSSSTVKAVSIFNSIFLPFLNPYIYTLRNEIIKNILKRLWRTNVRLCVKD</sequence>
<dbReference type="PANTHER" id="PTHR26454:SF171">
    <property type="entry name" value="OLFACTORY RECEPTOR"/>
    <property type="match status" value="1"/>
</dbReference>
<dbReference type="AlphaFoldDB" id="A0A1L8HPT2"/>
<keyword evidence="11 12" id="KW-0807">Transducer</keyword>
<evidence type="ECO:0000256" key="2">
    <source>
        <dbReference type="ARBA" id="ARBA00022475"/>
    </source>
</evidence>
<dbReference type="PANTHER" id="PTHR26454">
    <property type="entry name" value="OLFACTORY RECEPTOR"/>
    <property type="match status" value="1"/>
</dbReference>
<dbReference type="FunFam" id="1.20.1070.10:FF:000010">
    <property type="entry name" value="Olfactory receptor"/>
    <property type="match status" value="1"/>
</dbReference>
<dbReference type="InterPro" id="IPR017452">
    <property type="entry name" value="GPCR_Rhodpsn_7TM"/>
</dbReference>
<dbReference type="OrthoDB" id="9444602at2759"/>
<keyword evidence="5 13" id="KW-0552">Olfaction</keyword>
<dbReference type="InterPro" id="IPR000276">
    <property type="entry name" value="GPCR_Rhodpsn"/>
</dbReference>
<evidence type="ECO:0000256" key="11">
    <source>
        <dbReference type="ARBA" id="ARBA00023224"/>
    </source>
</evidence>
<evidence type="ECO:0000256" key="13">
    <source>
        <dbReference type="RuleBase" id="RU363047"/>
    </source>
</evidence>
<reference evidence="16" key="1">
    <citation type="submission" date="2025-08" db="UniProtKB">
        <authorList>
            <consortium name="RefSeq"/>
        </authorList>
    </citation>
    <scope>IDENTIFICATION</scope>
    <source>
        <strain evidence="16">J_2021</strain>
        <tissue evidence="16">Erythrocytes</tissue>
    </source>
</reference>
<dbReference type="PROSITE" id="PS00237">
    <property type="entry name" value="G_PROTEIN_RECEP_F1_1"/>
    <property type="match status" value="1"/>
</dbReference>
<dbReference type="GO" id="GO:0004984">
    <property type="term" value="F:olfactory receptor activity"/>
    <property type="evidence" value="ECO:0007669"/>
    <property type="project" value="InterPro"/>
</dbReference>
<feature type="transmembrane region" description="Helical" evidence="13">
    <location>
        <begin position="270"/>
        <end position="290"/>
    </location>
</feature>
<evidence type="ECO:0000256" key="4">
    <source>
        <dbReference type="ARBA" id="ARBA00022692"/>
    </source>
</evidence>
<evidence type="ECO:0000313" key="15">
    <source>
        <dbReference type="Proteomes" id="UP000186698"/>
    </source>
</evidence>
<evidence type="ECO:0000259" key="14">
    <source>
        <dbReference type="PROSITE" id="PS50262"/>
    </source>
</evidence>
<dbReference type="OMA" id="IMSNDNC"/>
<dbReference type="GeneID" id="108704971"/>
<dbReference type="CDD" id="cd13954">
    <property type="entry name" value="7tmA_OR"/>
    <property type="match status" value="1"/>
</dbReference>
<keyword evidence="10" id="KW-0325">Glycoprotein</keyword>
<name>A0A1L8HPT2_XENLA</name>
<keyword evidence="8 13" id="KW-0472">Membrane</keyword>
<dbReference type="Proteomes" id="UP000186698">
    <property type="component" value="Chromosome 1S"/>
</dbReference>
<protein>
    <recommendedName>
        <fullName evidence="13">Olfactory receptor</fullName>
    </recommendedName>
</protein>
<evidence type="ECO:0000256" key="5">
    <source>
        <dbReference type="ARBA" id="ARBA00022725"/>
    </source>
</evidence>
<feature type="transmembrane region" description="Helical" evidence="13">
    <location>
        <begin position="138"/>
        <end position="160"/>
    </location>
</feature>
<dbReference type="InterPro" id="IPR047132">
    <property type="entry name" value="Olfact_rcpt_6C-like"/>
</dbReference>
<dbReference type="PaxDb" id="8355-A0A1L8HPT2"/>
<evidence type="ECO:0000256" key="1">
    <source>
        <dbReference type="ARBA" id="ARBA00004651"/>
    </source>
</evidence>
<dbReference type="RefSeq" id="XP_018097211.1">
    <property type="nucleotide sequence ID" value="XM_018241722.1"/>
</dbReference>
<feature type="transmembrane region" description="Helical" evidence="13">
    <location>
        <begin position="20"/>
        <end position="44"/>
    </location>
</feature>
<keyword evidence="9 12" id="KW-0675">Receptor</keyword>
<feature type="transmembrane region" description="Helical" evidence="13">
    <location>
        <begin position="95"/>
        <end position="117"/>
    </location>
</feature>
<keyword evidence="6 13" id="KW-1133">Transmembrane helix</keyword>
<evidence type="ECO:0000256" key="9">
    <source>
        <dbReference type="ARBA" id="ARBA00023170"/>
    </source>
</evidence>
<evidence type="ECO:0000256" key="6">
    <source>
        <dbReference type="ARBA" id="ARBA00022989"/>
    </source>
</evidence>
<organism evidence="15 16">
    <name type="scientific">Xenopus laevis</name>
    <name type="common">African clawed frog</name>
    <dbReference type="NCBI Taxonomy" id="8355"/>
    <lineage>
        <taxon>Eukaryota</taxon>
        <taxon>Metazoa</taxon>
        <taxon>Chordata</taxon>
        <taxon>Craniata</taxon>
        <taxon>Vertebrata</taxon>
        <taxon>Euteleostomi</taxon>
        <taxon>Amphibia</taxon>
        <taxon>Batrachia</taxon>
        <taxon>Anura</taxon>
        <taxon>Pipoidea</taxon>
        <taxon>Pipidae</taxon>
        <taxon>Xenopodinae</taxon>
        <taxon>Xenopus</taxon>
        <taxon>Xenopus</taxon>
    </lineage>
</organism>
<keyword evidence="7 12" id="KW-0297">G-protein coupled receptor</keyword>
<evidence type="ECO:0000256" key="10">
    <source>
        <dbReference type="ARBA" id="ARBA00023180"/>
    </source>
</evidence>
<keyword evidence="15" id="KW-1185">Reference proteome</keyword>